<protein>
    <submittedName>
        <fullName evidence="2">Uncharacterized protein</fullName>
    </submittedName>
</protein>
<dbReference type="EMBL" id="MN079082">
    <property type="protein sequence ID" value="QEA04363.1"/>
    <property type="molecule type" value="Genomic_DNA"/>
</dbReference>
<feature type="transmembrane region" description="Helical" evidence="1">
    <location>
        <begin position="44"/>
        <end position="62"/>
    </location>
</feature>
<keyword evidence="1" id="KW-1133">Transmembrane helix</keyword>
<gene>
    <name evidence="2" type="ORF">KBTEX_00671</name>
</gene>
<proteinExistence type="predicted"/>
<accession>A0A5B8R8R6</accession>
<reference evidence="2" key="1">
    <citation type="submission" date="2019-06" db="EMBL/GenBank/DDBJ databases">
        <authorList>
            <person name="Murdoch R.W."/>
            <person name="Fathepure B."/>
        </authorList>
    </citation>
    <scope>NUCLEOTIDE SEQUENCE</scope>
</reference>
<name>A0A5B8R8R6_9ZZZZ</name>
<feature type="transmembrane region" description="Helical" evidence="1">
    <location>
        <begin position="69"/>
        <end position="88"/>
    </location>
</feature>
<evidence type="ECO:0000313" key="2">
    <source>
        <dbReference type="EMBL" id="QEA04363.1"/>
    </source>
</evidence>
<organism evidence="2">
    <name type="scientific">uncultured organism</name>
    <dbReference type="NCBI Taxonomy" id="155900"/>
    <lineage>
        <taxon>unclassified sequences</taxon>
        <taxon>environmental samples</taxon>
    </lineage>
</organism>
<evidence type="ECO:0000256" key="1">
    <source>
        <dbReference type="SAM" id="Phobius"/>
    </source>
</evidence>
<sequence length="90" mass="9611">MGVLMLVGFGWLVTLYRRPVLLAVVYSGVSFALGLVFGAGGVPALLHAAIAGGFALPYFWLLDRCSDTVLLWLTVLIGFPVLWTAVSLSI</sequence>
<feature type="transmembrane region" description="Helical" evidence="1">
    <location>
        <begin position="20"/>
        <end position="38"/>
    </location>
</feature>
<keyword evidence="1" id="KW-0812">Transmembrane</keyword>
<keyword evidence="1" id="KW-0472">Membrane</keyword>
<dbReference type="AlphaFoldDB" id="A0A5B8R8R6"/>